<evidence type="ECO:0000313" key="2">
    <source>
        <dbReference type="EMBL" id="TXB67656.1"/>
    </source>
</evidence>
<sequence length="117" mass="13125">MKTFKFAFVLSLLALTAVSTWAKSPDSLTTTKELRKEVARLIDSPDLLSLGVQETFAFVHFEVSSSQEIIVKEVRAQTPEIAQQIRQNLHLHKVSSDFTPGQCYNLKVSFVAEAEQL</sequence>
<dbReference type="EMBL" id="VOOR01000006">
    <property type="protein sequence ID" value="TXB67656.1"/>
    <property type="molecule type" value="Genomic_DNA"/>
</dbReference>
<organism evidence="2 3">
    <name type="scientific">Phaeodactylibacter luteus</name>
    <dbReference type="NCBI Taxonomy" id="1564516"/>
    <lineage>
        <taxon>Bacteria</taxon>
        <taxon>Pseudomonadati</taxon>
        <taxon>Bacteroidota</taxon>
        <taxon>Saprospiria</taxon>
        <taxon>Saprospirales</taxon>
        <taxon>Haliscomenobacteraceae</taxon>
        <taxon>Phaeodactylibacter</taxon>
    </lineage>
</organism>
<dbReference type="Proteomes" id="UP000321580">
    <property type="component" value="Unassembled WGS sequence"/>
</dbReference>
<evidence type="ECO:0000313" key="3">
    <source>
        <dbReference type="Proteomes" id="UP000321580"/>
    </source>
</evidence>
<proteinExistence type="predicted"/>
<gene>
    <name evidence="2" type="ORF">FRY97_04505</name>
</gene>
<protein>
    <submittedName>
        <fullName evidence="2">Uncharacterized protein</fullName>
    </submittedName>
</protein>
<accession>A0A5C6RYH1</accession>
<dbReference type="AlphaFoldDB" id="A0A5C6RYH1"/>
<dbReference type="RefSeq" id="WP_147166237.1">
    <property type="nucleotide sequence ID" value="NZ_VOOR01000006.1"/>
</dbReference>
<keyword evidence="1" id="KW-0732">Signal</keyword>
<evidence type="ECO:0000256" key="1">
    <source>
        <dbReference type="SAM" id="SignalP"/>
    </source>
</evidence>
<dbReference type="OrthoDB" id="9903627at2"/>
<name>A0A5C6RYH1_9BACT</name>
<feature type="signal peptide" evidence="1">
    <location>
        <begin position="1"/>
        <end position="22"/>
    </location>
</feature>
<feature type="chain" id="PRO_5022955272" evidence="1">
    <location>
        <begin position="23"/>
        <end position="117"/>
    </location>
</feature>
<keyword evidence="3" id="KW-1185">Reference proteome</keyword>
<comment type="caution">
    <text evidence="2">The sequence shown here is derived from an EMBL/GenBank/DDBJ whole genome shotgun (WGS) entry which is preliminary data.</text>
</comment>
<reference evidence="2 3" key="1">
    <citation type="submission" date="2019-08" db="EMBL/GenBank/DDBJ databases">
        <title>Genome of Phaeodactylibacter luteus.</title>
        <authorList>
            <person name="Bowman J.P."/>
        </authorList>
    </citation>
    <scope>NUCLEOTIDE SEQUENCE [LARGE SCALE GENOMIC DNA]</scope>
    <source>
        <strain evidence="2 3">KCTC 42180</strain>
    </source>
</reference>